<dbReference type="InterPro" id="IPR015422">
    <property type="entry name" value="PyrdxlP-dep_Trfase_small"/>
</dbReference>
<feature type="domain" description="Aminotransferase class V" evidence="11">
    <location>
        <begin position="4"/>
        <end position="363"/>
    </location>
</feature>
<evidence type="ECO:0000256" key="1">
    <source>
        <dbReference type="ARBA" id="ARBA00001933"/>
    </source>
</evidence>
<organism evidence="12 13">
    <name type="scientific">Candidatus Acutalibacter pullicola</name>
    <dbReference type="NCBI Taxonomy" id="2838417"/>
    <lineage>
        <taxon>Bacteria</taxon>
        <taxon>Bacillati</taxon>
        <taxon>Bacillota</taxon>
        <taxon>Clostridia</taxon>
        <taxon>Eubacteriales</taxon>
        <taxon>Acutalibacteraceae</taxon>
        <taxon>Acutalibacter</taxon>
    </lineage>
</organism>
<dbReference type="Gene3D" id="3.90.1150.10">
    <property type="entry name" value="Aspartate Aminotransferase, domain 1"/>
    <property type="match status" value="1"/>
</dbReference>
<dbReference type="PROSITE" id="PS00595">
    <property type="entry name" value="AA_TRANSFER_CLASS_5"/>
    <property type="match status" value="1"/>
</dbReference>
<dbReference type="PANTHER" id="PTHR11601">
    <property type="entry name" value="CYSTEINE DESULFURYLASE FAMILY MEMBER"/>
    <property type="match status" value="1"/>
</dbReference>
<dbReference type="Pfam" id="PF00266">
    <property type="entry name" value="Aminotran_5"/>
    <property type="match status" value="1"/>
</dbReference>
<dbReference type="InterPro" id="IPR000192">
    <property type="entry name" value="Aminotrans_V_dom"/>
</dbReference>
<evidence type="ECO:0000256" key="8">
    <source>
        <dbReference type="ARBA" id="ARBA00023014"/>
    </source>
</evidence>
<reference evidence="12" key="1">
    <citation type="journal article" date="2021" name="PeerJ">
        <title>Extensive microbial diversity within the chicken gut microbiome revealed by metagenomics and culture.</title>
        <authorList>
            <person name="Gilroy R."/>
            <person name="Ravi A."/>
            <person name="Getino M."/>
            <person name="Pursley I."/>
            <person name="Horton D.L."/>
            <person name="Alikhan N.F."/>
            <person name="Baker D."/>
            <person name="Gharbi K."/>
            <person name="Hall N."/>
            <person name="Watson M."/>
            <person name="Adriaenssens E.M."/>
            <person name="Foster-Nyarko E."/>
            <person name="Jarju S."/>
            <person name="Secka A."/>
            <person name="Antonio M."/>
            <person name="Oren A."/>
            <person name="Chaudhuri R.R."/>
            <person name="La Ragione R."/>
            <person name="Hildebrand F."/>
            <person name="Pallen M.J."/>
        </authorList>
    </citation>
    <scope>NUCLEOTIDE SEQUENCE</scope>
    <source>
        <strain evidence="12">CHK185-1770</strain>
    </source>
</reference>
<evidence type="ECO:0000313" key="13">
    <source>
        <dbReference type="Proteomes" id="UP000826793"/>
    </source>
</evidence>
<evidence type="ECO:0000256" key="4">
    <source>
        <dbReference type="ARBA" id="ARBA00022679"/>
    </source>
</evidence>
<dbReference type="GO" id="GO:0031071">
    <property type="term" value="F:cysteine desulfurase activity"/>
    <property type="evidence" value="ECO:0007669"/>
    <property type="project" value="UniProtKB-EC"/>
</dbReference>
<dbReference type="PANTHER" id="PTHR11601:SF34">
    <property type="entry name" value="CYSTEINE DESULFURASE"/>
    <property type="match status" value="1"/>
</dbReference>
<dbReference type="GO" id="GO:0046872">
    <property type="term" value="F:metal ion binding"/>
    <property type="evidence" value="ECO:0007669"/>
    <property type="project" value="UniProtKB-KW"/>
</dbReference>
<evidence type="ECO:0000256" key="2">
    <source>
        <dbReference type="ARBA" id="ARBA00006490"/>
    </source>
</evidence>
<evidence type="ECO:0000256" key="10">
    <source>
        <dbReference type="RuleBase" id="RU004504"/>
    </source>
</evidence>
<comment type="caution">
    <text evidence="12">The sequence shown here is derived from an EMBL/GenBank/DDBJ whole genome shotgun (WGS) entry which is preliminary data.</text>
</comment>
<evidence type="ECO:0000256" key="5">
    <source>
        <dbReference type="ARBA" id="ARBA00022723"/>
    </source>
</evidence>
<dbReference type="FunFam" id="3.40.640.10:FF:000084">
    <property type="entry name" value="IscS-like cysteine desulfurase"/>
    <property type="match status" value="1"/>
</dbReference>
<name>A0A9D2SFD1_9FIRM</name>
<dbReference type="EC" id="2.8.1.7" evidence="3"/>
<dbReference type="InterPro" id="IPR016454">
    <property type="entry name" value="Cysteine_dSase"/>
</dbReference>
<sequence>MTEHYLDNSATTQVLPSVAQKALELMTEEYGNPSSLHTRGFRARQQVEEARALVAQKLGASPEEIVFTSGGTEGNNLALFGAAQARRRMGNKIVTTAGEHDSVLQPCRELERQGFQVVYLELDREGHLPVQALEEAIDGDTILVSLMLVNNETGAIFPVEAAARAIRRKKAPALLHVDGVQAFGKLPFTVKKLGVDLLTLSGHKVHAPKGVGALYVKKGVRLLPRTLGGGQERGLRSGTESVPLIGALGEAVRLLPPCEEALAHVRRLHTLLREGLSRLPQGVIHSPEDGLPYVLNVSPGPVRGETMLHFLAQRGVYVSSGSACGKAKPSHVLQAMGLPKEQVETALRVSFSRFSTQEDVEALLEGLQAGLASLAHRA</sequence>
<evidence type="ECO:0000256" key="6">
    <source>
        <dbReference type="ARBA" id="ARBA00022898"/>
    </source>
</evidence>
<dbReference type="InterPro" id="IPR015424">
    <property type="entry name" value="PyrdxlP-dep_Trfase"/>
</dbReference>
<keyword evidence="4" id="KW-0808">Transferase</keyword>
<comment type="catalytic activity">
    <reaction evidence="9">
        <text>(sulfur carrier)-H + L-cysteine = (sulfur carrier)-SH + L-alanine</text>
        <dbReference type="Rhea" id="RHEA:43892"/>
        <dbReference type="Rhea" id="RHEA-COMP:14737"/>
        <dbReference type="Rhea" id="RHEA-COMP:14739"/>
        <dbReference type="ChEBI" id="CHEBI:29917"/>
        <dbReference type="ChEBI" id="CHEBI:35235"/>
        <dbReference type="ChEBI" id="CHEBI:57972"/>
        <dbReference type="ChEBI" id="CHEBI:64428"/>
        <dbReference type="EC" id="2.8.1.7"/>
    </reaction>
</comment>
<keyword evidence="7" id="KW-0408">Iron</keyword>
<dbReference type="PIRSF" id="PIRSF005572">
    <property type="entry name" value="NifS"/>
    <property type="match status" value="1"/>
</dbReference>
<comment type="cofactor">
    <cofactor evidence="1 10">
        <name>pyridoxal 5'-phosphate</name>
        <dbReference type="ChEBI" id="CHEBI:597326"/>
    </cofactor>
</comment>
<evidence type="ECO:0000256" key="7">
    <source>
        <dbReference type="ARBA" id="ARBA00023004"/>
    </source>
</evidence>
<keyword evidence="8" id="KW-0411">Iron-sulfur</keyword>
<evidence type="ECO:0000256" key="9">
    <source>
        <dbReference type="ARBA" id="ARBA00050776"/>
    </source>
</evidence>
<protein>
    <recommendedName>
        <fullName evidence="3">cysteine desulfurase</fullName>
        <ecNumber evidence="3">2.8.1.7</ecNumber>
    </recommendedName>
</protein>
<evidence type="ECO:0000256" key="3">
    <source>
        <dbReference type="ARBA" id="ARBA00012239"/>
    </source>
</evidence>
<keyword evidence="5" id="KW-0479">Metal-binding</keyword>
<evidence type="ECO:0000313" key="12">
    <source>
        <dbReference type="EMBL" id="HJB97681.1"/>
    </source>
</evidence>
<gene>
    <name evidence="12" type="ORF">H9710_03785</name>
</gene>
<dbReference type="Proteomes" id="UP000826793">
    <property type="component" value="Unassembled WGS sequence"/>
</dbReference>
<dbReference type="AlphaFoldDB" id="A0A9D2SFD1"/>
<dbReference type="GO" id="GO:0051536">
    <property type="term" value="F:iron-sulfur cluster binding"/>
    <property type="evidence" value="ECO:0007669"/>
    <property type="project" value="UniProtKB-KW"/>
</dbReference>
<dbReference type="Gene3D" id="3.40.640.10">
    <property type="entry name" value="Type I PLP-dependent aspartate aminotransferase-like (Major domain)"/>
    <property type="match status" value="1"/>
</dbReference>
<evidence type="ECO:0000259" key="11">
    <source>
        <dbReference type="Pfam" id="PF00266"/>
    </source>
</evidence>
<dbReference type="InterPro" id="IPR015421">
    <property type="entry name" value="PyrdxlP-dep_Trfase_major"/>
</dbReference>
<dbReference type="InterPro" id="IPR020578">
    <property type="entry name" value="Aminotrans_V_PyrdxlP_BS"/>
</dbReference>
<dbReference type="SUPFAM" id="SSF53383">
    <property type="entry name" value="PLP-dependent transferases"/>
    <property type="match status" value="1"/>
</dbReference>
<proteinExistence type="inferred from homology"/>
<comment type="similarity">
    <text evidence="2">Belongs to the class-V pyridoxal-phosphate-dependent aminotransferase family. NifS/IscS subfamily.</text>
</comment>
<reference evidence="12" key="2">
    <citation type="submission" date="2021-04" db="EMBL/GenBank/DDBJ databases">
        <authorList>
            <person name="Gilroy R."/>
        </authorList>
    </citation>
    <scope>NUCLEOTIDE SEQUENCE</scope>
    <source>
        <strain evidence="12">CHK185-1770</strain>
    </source>
</reference>
<keyword evidence="6" id="KW-0663">Pyridoxal phosphate</keyword>
<dbReference type="EMBL" id="DWXG01000033">
    <property type="protein sequence ID" value="HJB97681.1"/>
    <property type="molecule type" value="Genomic_DNA"/>
</dbReference>
<accession>A0A9D2SFD1</accession>